<keyword evidence="3 6" id="KW-0378">Hydrolase</keyword>
<keyword evidence="5" id="KW-1015">Disulfide bond</keyword>
<keyword evidence="4 6" id="KW-0720">Serine protease</keyword>
<organism evidence="8 9">
    <name type="scientific">Dryococelus australis</name>
    <dbReference type="NCBI Taxonomy" id="614101"/>
    <lineage>
        <taxon>Eukaryota</taxon>
        <taxon>Metazoa</taxon>
        <taxon>Ecdysozoa</taxon>
        <taxon>Arthropoda</taxon>
        <taxon>Hexapoda</taxon>
        <taxon>Insecta</taxon>
        <taxon>Pterygota</taxon>
        <taxon>Neoptera</taxon>
        <taxon>Polyneoptera</taxon>
        <taxon>Phasmatodea</taxon>
        <taxon>Verophasmatodea</taxon>
        <taxon>Anareolatae</taxon>
        <taxon>Phasmatidae</taxon>
        <taxon>Eurycanthinae</taxon>
        <taxon>Dryococelus</taxon>
    </lineage>
</organism>
<dbReference type="InterPro" id="IPR043504">
    <property type="entry name" value="Peptidase_S1_PA_chymotrypsin"/>
</dbReference>
<dbReference type="Pfam" id="PF00089">
    <property type="entry name" value="Trypsin"/>
    <property type="match status" value="1"/>
</dbReference>
<dbReference type="Proteomes" id="UP001159363">
    <property type="component" value="Chromosome 2"/>
</dbReference>
<keyword evidence="2 6" id="KW-0645">Protease</keyword>
<reference evidence="8 9" key="1">
    <citation type="submission" date="2023-02" db="EMBL/GenBank/DDBJ databases">
        <title>LHISI_Scaffold_Assembly.</title>
        <authorList>
            <person name="Stuart O.P."/>
            <person name="Cleave R."/>
            <person name="Magrath M.J.L."/>
            <person name="Mikheyev A.S."/>
        </authorList>
    </citation>
    <scope>NUCLEOTIDE SEQUENCE [LARGE SCALE GENOMIC DNA]</scope>
    <source>
        <strain evidence="8">Daus_M_001</strain>
        <tissue evidence="8">Leg muscle</tissue>
    </source>
</reference>
<dbReference type="PROSITE" id="PS00134">
    <property type="entry name" value="TRYPSIN_HIS"/>
    <property type="match status" value="1"/>
</dbReference>
<comment type="caution">
    <text evidence="8">The sequence shown here is derived from an EMBL/GenBank/DDBJ whole genome shotgun (WGS) entry which is preliminary data.</text>
</comment>
<dbReference type="PROSITE" id="PS50240">
    <property type="entry name" value="TRYPSIN_DOM"/>
    <property type="match status" value="1"/>
</dbReference>
<feature type="domain" description="Peptidase S1" evidence="7">
    <location>
        <begin position="79"/>
        <end position="311"/>
    </location>
</feature>
<evidence type="ECO:0000256" key="1">
    <source>
        <dbReference type="ARBA" id="ARBA00007664"/>
    </source>
</evidence>
<dbReference type="InterPro" id="IPR018114">
    <property type="entry name" value="TRYPSIN_HIS"/>
</dbReference>
<evidence type="ECO:0000313" key="8">
    <source>
        <dbReference type="EMBL" id="KAJ8893929.1"/>
    </source>
</evidence>
<dbReference type="Gene3D" id="2.40.10.10">
    <property type="entry name" value="Trypsin-like serine proteases"/>
    <property type="match status" value="1"/>
</dbReference>
<gene>
    <name evidence="8" type="ORF">PR048_006530</name>
</gene>
<dbReference type="InterPro" id="IPR001314">
    <property type="entry name" value="Peptidase_S1A"/>
</dbReference>
<evidence type="ECO:0000256" key="2">
    <source>
        <dbReference type="ARBA" id="ARBA00022670"/>
    </source>
</evidence>
<dbReference type="CDD" id="cd00190">
    <property type="entry name" value="Tryp_SPc"/>
    <property type="match status" value="1"/>
</dbReference>
<evidence type="ECO:0000256" key="5">
    <source>
        <dbReference type="ARBA" id="ARBA00023157"/>
    </source>
</evidence>
<dbReference type="PANTHER" id="PTHR24276:SF91">
    <property type="entry name" value="AT26814P-RELATED"/>
    <property type="match status" value="1"/>
</dbReference>
<dbReference type="InterPro" id="IPR001254">
    <property type="entry name" value="Trypsin_dom"/>
</dbReference>
<dbReference type="InterPro" id="IPR050430">
    <property type="entry name" value="Peptidase_S1"/>
</dbReference>
<dbReference type="PANTHER" id="PTHR24276">
    <property type="entry name" value="POLYSERASE-RELATED"/>
    <property type="match status" value="1"/>
</dbReference>
<protein>
    <recommendedName>
        <fullName evidence="7">Peptidase S1 domain-containing protein</fullName>
    </recommendedName>
</protein>
<dbReference type="SMART" id="SM00020">
    <property type="entry name" value="Tryp_SPc"/>
    <property type="match status" value="1"/>
</dbReference>
<dbReference type="SUPFAM" id="SSF50494">
    <property type="entry name" value="Trypsin-like serine proteases"/>
    <property type="match status" value="1"/>
</dbReference>
<proteinExistence type="inferred from homology"/>
<evidence type="ECO:0000256" key="3">
    <source>
        <dbReference type="ARBA" id="ARBA00022801"/>
    </source>
</evidence>
<evidence type="ECO:0000313" key="9">
    <source>
        <dbReference type="Proteomes" id="UP001159363"/>
    </source>
</evidence>
<dbReference type="PROSITE" id="PS00135">
    <property type="entry name" value="TRYPSIN_SER"/>
    <property type="match status" value="1"/>
</dbReference>
<accession>A0ABQ9IB75</accession>
<sequence length="312" mass="33813">MENRKQDGRTGNRTWVLPNASSLSYHCATSLARTDHCTHGCGCTHCRIARYCKQCVFCTAAAYPQEARSQRKYALDGKIVGGSVTTIQKYPFALSLWRTDIEDYPEWNMCGASIASEYWVITAGHCNHMISASVMFVRAGNTYKDNGTRYDVAKSITHPKFYEHDDGSADFDIGLLKLKSPMVLSSSVKAVTLPSANTVINFGAVVTVVGWGSTHEMGSTVEVLREVSVPVVSIEECIADYGKDINNDTMVCAGLRKGGEDSCQGDSGGPLVLGSTQVGIVSWGGGCAEAKNPGVYTNVAYFRNWIKTETGL</sequence>
<dbReference type="InterPro" id="IPR033116">
    <property type="entry name" value="TRYPSIN_SER"/>
</dbReference>
<dbReference type="PRINTS" id="PR00722">
    <property type="entry name" value="CHYMOTRYPSIN"/>
</dbReference>
<evidence type="ECO:0000256" key="6">
    <source>
        <dbReference type="RuleBase" id="RU363034"/>
    </source>
</evidence>
<dbReference type="InterPro" id="IPR009003">
    <property type="entry name" value="Peptidase_S1_PA"/>
</dbReference>
<name>A0ABQ9IB75_9NEOP</name>
<comment type="similarity">
    <text evidence="1">Belongs to the peptidase S1 family.</text>
</comment>
<evidence type="ECO:0000256" key="4">
    <source>
        <dbReference type="ARBA" id="ARBA00022825"/>
    </source>
</evidence>
<dbReference type="EMBL" id="JARBHB010000002">
    <property type="protein sequence ID" value="KAJ8893929.1"/>
    <property type="molecule type" value="Genomic_DNA"/>
</dbReference>
<keyword evidence="9" id="KW-1185">Reference proteome</keyword>
<evidence type="ECO:0000259" key="7">
    <source>
        <dbReference type="PROSITE" id="PS50240"/>
    </source>
</evidence>